<dbReference type="OrthoDB" id="333702at2157"/>
<name>A0A1H8PXH5_9EURY</name>
<evidence type="ECO:0000256" key="1">
    <source>
        <dbReference type="ARBA" id="ARBA00004141"/>
    </source>
</evidence>
<evidence type="ECO:0000256" key="5">
    <source>
        <dbReference type="SAM" id="Phobius"/>
    </source>
</evidence>
<evidence type="ECO:0000313" key="7">
    <source>
        <dbReference type="Proteomes" id="UP000199126"/>
    </source>
</evidence>
<evidence type="ECO:0000256" key="4">
    <source>
        <dbReference type="ARBA" id="ARBA00023136"/>
    </source>
</evidence>
<feature type="transmembrane region" description="Helical" evidence="5">
    <location>
        <begin position="86"/>
        <end position="106"/>
    </location>
</feature>
<keyword evidence="4 5" id="KW-0472">Membrane</keyword>
<dbReference type="RefSeq" id="WP_089821905.1">
    <property type="nucleotide sequence ID" value="NZ_FODV01000002.1"/>
</dbReference>
<comment type="subcellular location">
    <subcellularLocation>
        <location evidence="1">Membrane</location>
        <topology evidence="1">Multi-pass membrane protein</topology>
    </subcellularLocation>
</comment>
<dbReference type="InterPro" id="IPR032808">
    <property type="entry name" value="DoxX"/>
</dbReference>
<keyword evidence="3 5" id="KW-1133">Transmembrane helix</keyword>
<organism evidence="6 7">
    <name type="scientific">Halogranum amylolyticum</name>
    <dbReference type="NCBI Taxonomy" id="660520"/>
    <lineage>
        <taxon>Archaea</taxon>
        <taxon>Methanobacteriati</taxon>
        <taxon>Methanobacteriota</taxon>
        <taxon>Stenosarchaea group</taxon>
        <taxon>Halobacteria</taxon>
        <taxon>Halobacteriales</taxon>
        <taxon>Haloferacaceae</taxon>
    </lineage>
</organism>
<accession>A0A1H8PXH5</accession>
<keyword evidence="2 5" id="KW-0812">Transmembrane</keyword>
<protein>
    <submittedName>
        <fullName evidence="6">Uncharacterized membrane protein YphA, DoxX/SURF4 family</fullName>
    </submittedName>
</protein>
<evidence type="ECO:0000313" key="6">
    <source>
        <dbReference type="EMBL" id="SEO46357.1"/>
    </source>
</evidence>
<dbReference type="EMBL" id="FODV01000002">
    <property type="protein sequence ID" value="SEO46357.1"/>
    <property type="molecule type" value="Genomic_DNA"/>
</dbReference>
<dbReference type="Proteomes" id="UP000199126">
    <property type="component" value="Unassembled WGS sequence"/>
</dbReference>
<keyword evidence="7" id="KW-1185">Reference proteome</keyword>
<proteinExistence type="predicted"/>
<evidence type="ECO:0000256" key="3">
    <source>
        <dbReference type="ARBA" id="ARBA00022989"/>
    </source>
</evidence>
<dbReference type="GO" id="GO:0016020">
    <property type="term" value="C:membrane"/>
    <property type="evidence" value="ECO:0007669"/>
    <property type="project" value="UniProtKB-SubCell"/>
</dbReference>
<gene>
    <name evidence="6" type="ORF">SAMN04487948_102537</name>
</gene>
<evidence type="ECO:0000256" key="2">
    <source>
        <dbReference type="ARBA" id="ARBA00022692"/>
    </source>
</evidence>
<dbReference type="Pfam" id="PF07681">
    <property type="entry name" value="DoxX"/>
    <property type="match status" value="1"/>
</dbReference>
<sequence>MSEDTITIDIEDEQTSESTTTSDDSGGVLFLLARLLFAVPLGYTAWTHWQDMEGTIGYAEAMGVPNAEKLVPFSVGMLSFGSLGIALWRLPTLAAGAVAAFLAGVTPQMHRFWEADEDKKQAERTQFVKNVSLLGGAIAFLIKARQD</sequence>
<reference evidence="7" key="1">
    <citation type="submission" date="2016-10" db="EMBL/GenBank/DDBJ databases">
        <authorList>
            <person name="Varghese N."/>
            <person name="Submissions S."/>
        </authorList>
    </citation>
    <scope>NUCLEOTIDE SEQUENCE [LARGE SCALE GENOMIC DNA]</scope>
    <source>
        <strain evidence="7">CGMCC 1.10121</strain>
    </source>
</reference>
<dbReference type="AlphaFoldDB" id="A0A1H8PXH5"/>
<feature type="transmembrane region" description="Helical" evidence="5">
    <location>
        <begin position="28"/>
        <end position="46"/>
    </location>
</feature>